<dbReference type="Gene3D" id="1.20.1280.50">
    <property type="match status" value="1"/>
</dbReference>
<dbReference type="InterPro" id="IPR036047">
    <property type="entry name" value="F-box-like_dom_sf"/>
</dbReference>
<dbReference type="CDD" id="cd09917">
    <property type="entry name" value="F-box_SF"/>
    <property type="match status" value="1"/>
</dbReference>
<accession>A0A8H4PWH6</accession>
<keyword evidence="3" id="KW-1185">Reference proteome</keyword>
<proteinExistence type="predicted"/>
<evidence type="ECO:0000313" key="3">
    <source>
        <dbReference type="Proteomes" id="UP000557566"/>
    </source>
</evidence>
<dbReference type="Pfam" id="PF00646">
    <property type="entry name" value="F-box"/>
    <property type="match status" value="1"/>
</dbReference>
<dbReference type="EMBL" id="JAAVMX010000002">
    <property type="protein sequence ID" value="KAF4511765.1"/>
    <property type="molecule type" value="Genomic_DNA"/>
</dbReference>
<dbReference type="OrthoDB" id="1918685at2759"/>
<dbReference type="SMART" id="SM00256">
    <property type="entry name" value="FBOX"/>
    <property type="match status" value="1"/>
</dbReference>
<dbReference type="PROSITE" id="PS50181">
    <property type="entry name" value="FBOX"/>
    <property type="match status" value="1"/>
</dbReference>
<comment type="caution">
    <text evidence="2">The sequence shown here is derived from an EMBL/GenBank/DDBJ whole genome shotgun (WGS) entry which is preliminary data.</text>
</comment>
<dbReference type="SUPFAM" id="SSF81383">
    <property type="entry name" value="F-box domain"/>
    <property type="match status" value="1"/>
</dbReference>
<feature type="domain" description="F-box" evidence="1">
    <location>
        <begin position="32"/>
        <end position="78"/>
    </location>
</feature>
<sequence length="550" mass="63137">MDPARKAFIDKFLATLSSRETSYLQRQLRKGLPCLTDLPSELVCLVSEHLDIEDVLSCRLVSRSWNRAWDAESVASSLCRHFFLGLLQTQPSESQTPARELFLQAARRFLRRHWAPPTQWVFLPWSKGETSTFVRFKDITQLDKFRHRHSDNFDNIEPPSRLVYGDGKLAWEISYSSCVYVDDLRACTRKICSSSPPGVYTDSKLRAVTKDLLILCADPHIMSKELDQIFVWHLGLQEWEILTLPGRFSKCFAENERAAFVTDENRVIAWSWGGEAIEISANSDFDPPSDTPLAQPGVIWHPFCQDVLFVVRVLTQATVSEIEVLKYKGGKLVSRLTKLMSGLIPSWDWDWESARIVPFCQKINNHGLHWVRAIDESEFQGKTDDADKWLVGFGFNVLTETFVQRRYMSAQGFRGRWRQAGHDRRSGMAWDHQVITAPGPGQAIEWLQVERDLAGCPKHTDLARLRLGLTKLIHKSFWAFGDQDFLVLAGRRGVSVWTFCQVPGLLEAEEPETEIITEMIGGRSWRAFGYRHDDETWLLTDEESEHYHSS</sequence>
<dbReference type="InterPro" id="IPR001810">
    <property type="entry name" value="F-box_dom"/>
</dbReference>
<evidence type="ECO:0000313" key="2">
    <source>
        <dbReference type="EMBL" id="KAF4511765.1"/>
    </source>
</evidence>
<name>A0A8H4PWH6_9HYPO</name>
<protein>
    <recommendedName>
        <fullName evidence="1">F-box domain-containing protein</fullName>
    </recommendedName>
</protein>
<dbReference type="AlphaFoldDB" id="A0A8H4PWH6"/>
<dbReference type="Proteomes" id="UP000557566">
    <property type="component" value="Unassembled WGS sequence"/>
</dbReference>
<gene>
    <name evidence="2" type="ORF">G6O67_000976</name>
</gene>
<reference evidence="2 3" key="1">
    <citation type="journal article" date="2020" name="Genome Biol. Evol.">
        <title>A new high-quality draft genome assembly of the Chinese cordyceps Ophiocordyceps sinensis.</title>
        <authorList>
            <person name="Shu R."/>
            <person name="Zhang J."/>
            <person name="Meng Q."/>
            <person name="Zhang H."/>
            <person name="Zhou G."/>
            <person name="Li M."/>
            <person name="Wu P."/>
            <person name="Zhao Y."/>
            <person name="Chen C."/>
            <person name="Qin Q."/>
        </authorList>
    </citation>
    <scope>NUCLEOTIDE SEQUENCE [LARGE SCALE GENOMIC DNA]</scope>
    <source>
        <strain evidence="2 3">IOZ07</strain>
    </source>
</reference>
<evidence type="ECO:0000259" key="1">
    <source>
        <dbReference type="PROSITE" id="PS50181"/>
    </source>
</evidence>
<organism evidence="2 3">
    <name type="scientific">Ophiocordyceps sinensis</name>
    <dbReference type="NCBI Taxonomy" id="72228"/>
    <lineage>
        <taxon>Eukaryota</taxon>
        <taxon>Fungi</taxon>
        <taxon>Dikarya</taxon>
        <taxon>Ascomycota</taxon>
        <taxon>Pezizomycotina</taxon>
        <taxon>Sordariomycetes</taxon>
        <taxon>Hypocreomycetidae</taxon>
        <taxon>Hypocreales</taxon>
        <taxon>Ophiocordycipitaceae</taxon>
        <taxon>Ophiocordyceps</taxon>
    </lineage>
</organism>